<sequence>MSTTVKMFMLVQGWGKWARRLIGRALRLTAKRMKLGLQRDEAGVPAGIVTYARRIGGLFTRLRLHLAVSISPNILTFCEDKVAPLSECLLTCLFKEDAKGEKSRLIHARLVYVSPTDVVRFTSAMIPESVVEATRVRVNGLEEIARWQDPLSPPGKSRSCAM</sequence>
<gene>
    <name evidence="1" type="ORF">PPNO1_LOCUS4967</name>
</gene>
<reference evidence="1" key="1">
    <citation type="submission" date="2022-11" db="EMBL/GenBank/DDBJ databases">
        <authorList>
            <person name="Scott C."/>
            <person name="Bruce N."/>
        </authorList>
    </citation>
    <scope>NUCLEOTIDE SEQUENCE</scope>
</reference>
<dbReference type="AlphaFoldDB" id="A0A9P1H4J3"/>
<keyword evidence="2" id="KW-1185">Reference proteome</keyword>
<dbReference type="EMBL" id="CALLCH030000012">
    <property type="protein sequence ID" value="CAI4215253.1"/>
    <property type="molecule type" value="Genomic_DNA"/>
</dbReference>
<comment type="caution">
    <text evidence="1">The sequence shown here is derived from an EMBL/GenBank/DDBJ whole genome shotgun (WGS) entry which is preliminary data.</text>
</comment>
<protein>
    <submittedName>
        <fullName evidence="1">Uncharacterized protein</fullName>
    </submittedName>
</protein>
<accession>A0A9P1H4J3</accession>
<evidence type="ECO:0000313" key="2">
    <source>
        <dbReference type="Proteomes" id="UP000838763"/>
    </source>
</evidence>
<name>A0A9P1H4J3_9PEZI</name>
<dbReference type="Proteomes" id="UP000838763">
    <property type="component" value="Unassembled WGS sequence"/>
</dbReference>
<evidence type="ECO:0000313" key="1">
    <source>
        <dbReference type="EMBL" id="CAI4215253.1"/>
    </source>
</evidence>
<organism evidence="1 2">
    <name type="scientific">Parascedosporium putredinis</name>
    <dbReference type="NCBI Taxonomy" id="1442378"/>
    <lineage>
        <taxon>Eukaryota</taxon>
        <taxon>Fungi</taxon>
        <taxon>Dikarya</taxon>
        <taxon>Ascomycota</taxon>
        <taxon>Pezizomycotina</taxon>
        <taxon>Sordariomycetes</taxon>
        <taxon>Hypocreomycetidae</taxon>
        <taxon>Microascales</taxon>
        <taxon>Microascaceae</taxon>
        <taxon>Parascedosporium</taxon>
    </lineage>
</organism>
<proteinExistence type="predicted"/>